<dbReference type="HAMAP" id="MF_02087">
    <property type="entry name" value="PLP_homeostasis"/>
    <property type="match status" value="1"/>
</dbReference>
<gene>
    <name evidence="6" type="ORF">ACPOL_0471</name>
</gene>
<keyword evidence="7" id="KW-1185">Reference proteome</keyword>
<evidence type="ECO:0000313" key="7">
    <source>
        <dbReference type="Proteomes" id="UP000253606"/>
    </source>
</evidence>
<feature type="domain" description="Alanine racemase N-terminal" evidence="5">
    <location>
        <begin position="1"/>
        <end position="200"/>
    </location>
</feature>
<dbReference type="EMBL" id="CP030840">
    <property type="protein sequence ID" value="AXC09848.1"/>
    <property type="molecule type" value="Genomic_DNA"/>
</dbReference>
<keyword evidence="1 2" id="KW-0663">Pyridoxal phosphate</keyword>
<dbReference type="FunFam" id="3.20.20.10:FF:000018">
    <property type="entry name" value="Pyridoxal phosphate homeostasis protein"/>
    <property type="match status" value="1"/>
</dbReference>
<dbReference type="PIRSF" id="PIRSF004848">
    <property type="entry name" value="YBL036c_PLPDEIII"/>
    <property type="match status" value="1"/>
</dbReference>
<evidence type="ECO:0000256" key="3">
    <source>
        <dbReference type="PIRSR" id="PIRSR004848-1"/>
    </source>
</evidence>
<evidence type="ECO:0000256" key="4">
    <source>
        <dbReference type="RuleBase" id="RU004514"/>
    </source>
</evidence>
<dbReference type="Pfam" id="PF01168">
    <property type="entry name" value="Ala_racemase_N"/>
    <property type="match status" value="1"/>
</dbReference>
<dbReference type="Proteomes" id="UP000253606">
    <property type="component" value="Chromosome"/>
</dbReference>
<dbReference type="InterPro" id="IPR001608">
    <property type="entry name" value="Ala_racemase_N"/>
</dbReference>
<reference evidence="6 7" key="1">
    <citation type="journal article" date="2018" name="Front. Microbiol.">
        <title>Hydrolytic Capabilities as a Key to Environmental Success: Chitinolytic and Cellulolytic Acidobacteria From Acidic Sub-arctic Soils and Boreal Peatlands.</title>
        <authorList>
            <person name="Belova S.E."/>
            <person name="Ravin N.V."/>
            <person name="Pankratov T.A."/>
            <person name="Rakitin A.L."/>
            <person name="Ivanova A.A."/>
            <person name="Beletsky A.V."/>
            <person name="Mardanov A.V."/>
            <person name="Sinninghe Damste J.S."/>
            <person name="Dedysh S.N."/>
        </authorList>
    </citation>
    <scope>NUCLEOTIDE SEQUENCE [LARGE SCALE GENOMIC DNA]</scope>
    <source>
        <strain evidence="6 7">SBC82</strain>
    </source>
</reference>
<sequence length="208" mass="22900">MAVSKTHPASAIREAIEAGVALFGENRVQEFQQKSAELADAKIAVRLIGQLQSNKSAKAAEIFSGVDSLDSIRLAQRLDEAAKRLGRTLPVLLEIKLSREESKTGLEPESLELVRLLERLPEFANLRLGGLMTVPPWSEDPECARPYFVQLRHLRDQLAARWTGLDFSELSMGMSGDFAVAIEEGSTCIRVGTALFGKRPYPAKPEEP</sequence>
<dbReference type="GO" id="GO:0030170">
    <property type="term" value="F:pyridoxal phosphate binding"/>
    <property type="evidence" value="ECO:0007669"/>
    <property type="project" value="UniProtKB-UniRule"/>
</dbReference>
<evidence type="ECO:0000256" key="1">
    <source>
        <dbReference type="ARBA" id="ARBA00022898"/>
    </source>
</evidence>
<dbReference type="CDD" id="cd00635">
    <property type="entry name" value="PLPDE_III_YBL036c_like"/>
    <property type="match status" value="1"/>
</dbReference>
<dbReference type="PANTHER" id="PTHR10146:SF14">
    <property type="entry name" value="PYRIDOXAL PHOSPHATE HOMEOSTASIS PROTEIN"/>
    <property type="match status" value="1"/>
</dbReference>
<dbReference type="InterPro" id="IPR029066">
    <property type="entry name" value="PLP-binding_barrel"/>
</dbReference>
<feature type="modified residue" description="N6-(pyridoxal phosphate)lysine" evidence="2 3">
    <location>
        <position position="5"/>
    </location>
</feature>
<protein>
    <recommendedName>
        <fullName evidence="2">Pyridoxal phosphate homeostasis protein</fullName>
        <shortName evidence="2">PLP homeostasis protein</shortName>
    </recommendedName>
</protein>
<comment type="cofactor">
    <cofactor evidence="3">
        <name>pyridoxal 5'-phosphate</name>
        <dbReference type="ChEBI" id="CHEBI:597326"/>
    </cofactor>
</comment>
<evidence type="ECO:0000256" key="2">
    <source>
        <dbReference type="HAMAP-Rule" id="MF_02087"/>
    </source>
</evidence>
<comment type="function">
    <text evidence="2">Pyridoxal 5'-phosphate (PLP)-binding protein, which is involved in PLP homeostasis.</text>
</comment>
<dbReference type="NCBIfam" id="TIGR00044">
    <property type="entry name" value="YggS family pyridoxal phosphate-dependent enzyme"/>
    <property type="match status" value="1"/>
</dbReference>
<evidence type="ECO:0000259" key="5">
    <source>
        <dbReference type="Pfam" id="PF01168"/>
    </source>
</evidence>
<dbReference type="AlphaFoldDB" id="A0A2Z5FSN3"/>
<dbReference type="SUPFAM" id="SSF51419">
    <property type="entry name" value="PLP-binding barrel"/>
    <property type="match status" value="1"/>
</dbReference>
<dbReference type="PANTHER" id="PTHR10146">
    <property type="entry name" value="PROLINE SYNTHETASE CO-TRANSCRIBED BACTERIAL HOMOLOG PROTEIN"/>
    <property type="match status" value="1"/>
</dbReference>
<dbReference type="KEGG" id="abas:ACPOL_0471"/>
<proteinExistence type="inferred from homology"/>
<accession>A0A2Z5FSN3</accession>
<organism evidence="6 7">
    <name type="scientific">Acidisarcina polymorpha</name>
    <dbReference type="NCBI Taxonomy" id="2211140"/>
    <lineage>
        <taxon>Bacteria</taxon>
        <taxon>Pseudomonadati</taxon>
        <taxon>Acidobacteriota</taxon>
        <taxon>Terriglobia</taxon>
        <taxon>Terriglobales</taxon>
        <taxon>Acidobacteriaceae</taxon>
        <taxon>Acidisarcina</taxon>
    </lineage>
</organism>
<dbReference type="Gene3D" id="3.20.20.10">
    <property type="entry name" value="Alanine racemase"/>
    <property type="match status" value="1"/>
</dbReference>
<evidence type="ECO:0000313" key="6">
    <source>
        <dbReference type="EMBL" id="AXC09848.1"/>
    </source>
</evidence>
<dbReference type="InterPro" id="IPR011078">
    <property type="entry name" value="PyrdxlP_homeostasis"/>
</dbReference>
<name>A0A2Z5FSN3_9BACT</name>
<comment type="similarity">
    <text evidence="2 4">Belongs to the pyridoxal phosphate-binding protein YggS/PROSC family.</text>
</comment>